<dbReference type="AlphaFoldDB" id="A0A6J7H3E1"/>
<gene>
    <name evidence="7" type="ORF">UFOPK3610_01012</name>
</gene>
<comment type="subcellular location">
    <subcellularLocation>
        <location evidence="1">Membrane</location>
        <topology evidence="1">Multi-pass membrane protein</topology>
    </subcellularLocation>
</comment>
<feature type="transmembrane region" description="Helical" evidence="6">
    <location>
        <begin position="12"/>
        <end position="31"/>
    </location>
</feature>
<evidence type="ECO:0000256" key="6">
    <source>
        <dbReference type="SAM" id="Phobius"/>
    </source>
</evidence>
<evidence type="ECO:0000256" key="4">
    <source>
        <dbReference type="ARBA" id="ARBA00022989"/>
    </source>
</evidence>
<dbReference type="Gene3D" id="1.10.3470.10">
    <property type="entry name" value="ABC transporter involved in vitamin B12 uptake, BtuC"/>
    <property type="match status" value="1"/>
</dbReference>
<evidence type="ECO:0000256" key="1">
    <source>
        <dbReference type="ARBA" id="ARBA00004141"/>
    </source>
</evidence>
<feature type="transmembrane region" description="Helical" evidence="6">
    <location>
        <begin position="192"/>
        <end position="208"/>
    </location>
</feature>
<organism evidence="7">
    <name type="scientific">freshwater metagenome</name>
    <dbReference type="NCBI Taxonomy" id="449393"/>
    <lineage>
        <taxon>unclassified sequences</taxon>
        <taxon>metagenomes</taxon>
        <taxon>ecological metagenomes</taxon>
    </lineage>
</organism>
<accession>A0A6J7H3E1</accession>
<sequence>MSLFQYDFMQRAFVAALIVGVIAPLIGVFLVQRRLALLGDGMGHVALTGVGLAFLVGSAPIPTALVVAALGAVLLEVIRARSRTAGDLALALVFYGGIAGGVFLTSLAGGKATTSLNQYLFGSLSTVSATDLIGLGVAATVVLVVLAIFGRELFAMSLDSELAQVQGIRTTLMSTLLTVMAAISVVVGMRTVGLLLVSAIMIVPIAAAQQLTRSFTVTAVIGVALGLVSTTAGLTSSYYLDVPPGPTIVLIALAIFVLAGLAGYVARRRSRLARR</sequence>
<feature type="transmembrane region" description="Helical" evidence="6">
    <location>
        <begin position="129"/>
        <end position="149"/>
    </location>
</feature>
<keyword evidence="4 6" id="KW-1133">Transmembrane helix</keyword>
<evidence type="ECO:0000256" key="2">
    <source>
        <dbReference type="ARBA" id="ARBA00008034"/>
    </source>
</evidence>
<dbReference type="EMBL" id="CAFBMR010000035">
    <property type="protein sequence ID" value="CAB4914134.1"/>
    <property type="molecule type" value="Genomic_DNA"/>
</dbReference>
<reference evidence="7" key="1">
    <citation type="submission" date="2020-05" db="EMBL/GenBank/DDBJ databases">
        <authorList>
            <person name="Chiriac C."/>
            <person name="Salcher M."/>
            <person name="Ghai R."/>
            <person name="Kavagutti S V."/>
        </authorList>
    </citation>
    <scope>NUCLEOTIDE SEQUENCE</scope>
</reference>
<dbReference type="SUPFAM" id="SSF81345">
    <property type="entry name" value="ABC transporter involved in vitamin B12 uptake, BtuC"/>
    <property type="match status" value="1"/>
</dbReference>
<dbReference type="PANTHER" id="PTHR30477">
    <property type="entry name" value="ABC-TRANSPORTER METAL-BINDING PROTEIN"/>
    <property type="match status" value="1"/>
</dbReference>
<dbReference type="InterPro" id="IPR037294">
    <property type="entry name" value="ABC_BtuC-like"/>
</dbReference>
<dbReference type="Pfam" id="PF00950">
    <property type="entry name" value="ABC-3"/>
    <property type="match status" value="1"/>
</dbReference>
<evidence type="ECO:0000256" key="5">
    <source>
        <dbReference type="ARBA" id="ARBA00023136"/>
    </source>
</evidence>
<keyword evidence="5 6" id="KW-0472">Membrane</keyword>
<evidence type="ECO:0000313" key="7">
    <source>
        <dbReference type="EMBL" id="CAB4914134.1"/>
    </source>
</evidence>
<feature type="transmembrane region" description="Helical" evidence="6">
    <location>
        <begin position="51"/>
        <end position="75"/>
    </location>
</feature>
<feature type="transmembrane region" description="Helical" evidence="6">
    <location>
        <begin position="170"/>
        <end position="186"/>
    </location>
</feature>
<dbReference type="PANTHER" id="PTHR30477:SF0">
    <property type="entry name" value="METAL TRANSPORT SYSTEM MEMBRANE PROTEIN TM_0125-RELATED"/>
    <property type="match status" value="1"/>
</dbReference>
<protein>
    <submittedName>
        <fullName evidence="7">Unannotated protein</fullName>
    </submittedName>
</protein>
<evidence type="ECO:0000256" key="3">
    <source>
        <dbReference type="ARBA" id="ARBA00022692"/>
    </source>
</evidence>
<feature type="transmembrane region" description="Helical" evidence="6">
    <location>
        <begin position="87"/>
        <end position="109"/>
    </location>
</feature>
<dbReference type="GO" id="GO:0043190">
    <property type="term" value="C:ATP-binding cassette (ABC) transporter complex"/>
    <property type="evidence" value="ECO:0007669"/>
    <property type="project" value="InterPro"/>
</dbReference>
<feature type="transmembrane region" description="Helical" evidence="6">
    <location>
        <begin position="246"/>
        <end position="266"/>
    </location>
</feature>
<comment type="similarity">
    <text evidence="2">Belongs to the ABC-3 integral membrane protein family.</text>
</comment>
<proteinExistence type="inferred from homology"/>
<name>A0A6J7H3E1_9ZZZZ</name>
<dbReference type="GO" id="GO:0055085">
    <property type="term" value="P:transmembrane transport"/>
    <property type="evidence" value="ECO:0007669"/>
    <property type="project" value="InterPro"/>
</dbReference>
<keyword evidence="3 6" id="KW-0812">Transmembrane</keyword>
<feature type="transmembrane region" description="Helical" evidence="6">
    <location>
        <begin position="215"/>
        <end position="240"/>
    </location>
</feature>
<dbReference type="InterPro" id="IPR001626">
    <property type="entry name" value="ABC_TroCD"/>
</dbReference>
<dbReference type="GO" id="GO:0010043">
    <property type="term" value="P:response to zinc ion"/>
    <property type="evidence" value="ECO:0007669"/>
    <property type="project" value="TreeGrafter"/>
</dbReference>